<dbReference type="Proteomes" id="UP000245647">
    <property type="component" value="Unassembled WGS sequence"/>
</dbReference>
<name>A0A2U2PFS3_9SPHI</name>
<evidence type="ECO:0000313" key="1">
    <source>
        <dbReference type="EMBL" id="PWG80174.1"/>
    </source>
</evidence>
<proteinExistence type="predicted"/>
<gene>
    <name evidence="1" type="ORF">DDR33_13335</name>
</gene>
<reference evidence="1 2" key="1">
    <citation type="submission" date="2018-04" db="EMBL/GenBank/DDBJ databases">
        <title>Pedobacter chongqingensis sp. nov., isolated from a rottenly hemp rope.</title>
        <authorList>
            <person name="Cai Y."/>
        </authorList>
    </citation>
    <scope>NUCLEOTIDE SEQUENCE [LARGE SCALE GENOMIC DNA]</scope>
    <source>
        <strain evidence="1 2">FJ4-8</strain>
    </source>
</reference>
<comment type="caution">
    <text evidence="1">The sequence shown here is derived from an EMBL/GenBank/DDBJ whole genome shotgun (WGS) entry which is preliminary data.</text>
</comment>
<sequence length="214" mass="24173">MRKIILSAFLLCLMACQQPSVKQEKVAEKNEVDPKVLVSCDGIGEVKVSDSYADLEKKFGKKALVEHENNISGKYLSLWEGKPKQINIYFKERSRPFNKIKYIETGASDAPYMTGDSIRVGLSLPDLVRRNGHMPLTFNNFYTDEDNGLITSFNNGDISKGNPCLEGRLEWVSQSNIYKDAFDAFKKKKVVESSDNIVKKMEVMLGSFRVTAKQ</sequence>
<evidence type="ECO:0000313" key="2">
    <source>
        <dbReference type="Proteomes" id="UP000245647"/>
    </source>
</evidence>
<organism evidence="1 2">
    <name type="scientific">Pararcticibacter amylolyticus</name>
    <dbReference type="NCBI Taxonomy" id="2173175"/>
    <lineage>
        <taxon>Bacteria</taxon>
        <taxon>Pseudomonadati</taxon>
        <taxon>Bacteroidota</taxon>
        <taxon>Sphingobacteriia</taxon>
        <taxon>Sphingobacteriales</taxon>
        <taxon>Sphingobacteriaceae</taxon>
        <taxon>Pararcticibacter</taxon>
    </lineage>
</organism>
<protein>
    <submittedName>
        <fullName evidence="1">Uncharacterized protein</fullName>
    </submittedName>
</protein>
<keyword evidence="2" id="KW-1185">Reference proteome</keyword>
<dbReference type="RefSeq" id="WP_109416291.1">
    <property type="nucleotide sequence ID" value="NZ_QEAS01000010.1"/>
</dbReference>
<dbReference type="EMBL" id="QEAS01000010">
    <property type="protein sequence ID" value="PWG80174.1"/>
    <property type="molecule type" value="Genomic_DNA"/>
</dbReference>
<dbReference type="OrthoDB" id="792997at2"/>
<accession>A0A2U2PFS3</accession>
<dbReference type="AlphaFoldDB" id="A0A2U2PFS3"/>